<evidence type="ECO:0000256" key="13">
    <source>
        <dbReference type="ARBA" id="ARBA00023235"/>
    </source>
</evidence>
<evidence type="ECO:0000256" key="17">
    <source>
        <dbReference type="ARBA" id="ARBA00031520"/>
    </source>
</evidence>
<keyword evidence="22" id="KW-1185">Reference proteome</keyword>
<evidence type="ECO:0000256" key="10">
    <source>
        <dbReference type="ARBA" id="ARBA00022605"/>
    </source>
</evidence>
<evidence type="ECO:0000256" key="12">
    <source>
        <dbReference type="ARBA" id="ARBA00023222"/>
    </source>
</evidence>
<dbReference type="SMART" id="SM00830">
    <property type="entry name" value="CM_2"/>
    <property type="match status" value="1"/>
</dbReference>
<organism evidence="21 22">
    <name type="scientific">Pendulispora rubella</name>
    <dbReference type="NCBI Taxonomy" id="2741070"/>
    <lineage>
        <taxon>Bacteria</taxon>
        <taxon>Pseudomonadati</taxon>
        <taxon>Myxococcota</taxon>
        <taxon>Myxococcia</taxon>
        <taxon>Myxococcales</taxon>
        <taxon>Sorangiineae</taxon>
        <taxon>Pendulisporaceae</taxon>
        <taxon>Pendulispora</taxon>
    </lineage>
</organism>
<dbReference type="PANTHER" id="PTHR21022:SF19">
    <property type="entry name" value="PREPHENATE DEHYDRATASE-RELATED"/>
    <property type="match status" value="1"/>
</dbReference>
<evidence type="ECO:0000256" key="2">
    <source>
        <dbReference type="ARBA" id="ARBA00002364"/>
    </source>
</evidence>
<feature type="domain" description="ACT" evidence="20">
    <location>
        <begin position="199"/>
        <end position="283"/>
    </location>
</feature>
<dbReference type="SUPFAM" id="SSF55021">
    <property type="entry name" value="ACT-like"/>
    <property type="match status" value="1"/>
</dbReference>
<evidence type="ECO:0000256" key="1">
    <source>
        <dbReference type="ARBA" id="ARBA00000824"/>
    </source>
</evidence>
<evidence type="ECO:0000313" key="21">
    <source>
        <dbReference type="EMBL" id="WXB10083.1"/>
    </source>
</evidence>
<evidence type="ECO:0000256" key="15">
    <source>
        <dbReference type="ARBA" id="ARBA00023268"/>
    </source>
</evidence>
<dbReference type="CDD" id="cd04905">
    <property type="entry name" value="ACT_CM-PDT"/>
    <property type="match status" value="1"/>
</dbReference>
<dbReference type="EMBL" id="CP089983">
    <property type="protein sequence ID" value="WXB10083.1"/>
    <property type="molecule type" value="Genomic_DNA"/>
</dbReference>
<dbReference type="Gene3D" id="3.30.70.260">
    <property type="match status" value="1"/>
</dbReference>
<comment type="subcellular location">
    <subcellularLocation>
        <location evidence="3">Cytoplasm</location>
    </subcellularLocation>
</comment>
<evidence type="ECO:0000256" key="14">
    <source>
        <dbReference type="ARBA" id="ARBA00023239"/>
    </source>
</evidence>
<dbReference type="Pfam" id="PF01842">
    <property type="entry name" value="ACT"/>
    <property type="match status" value="1"/>
</dbReference>
<dbReference type="InterPro" id="IPR002701">
    <property type="entry name" value="CM_II_prokaryot"/>
</dbReference>
<dbReference type="Proteomes" id="UP001374803">
    <property type="component" value="Chromosome"/>
</dbReference>
<keyword evidence="12" id="KW-0584">Phenylalanine biosynthesis</keyword>
<dbReference type="InterPro" id="IPR036263">
    <property type="entry name" value="Chorismate_II_sf"/>
</dbReference>
<evidence type="ECO:0000256" key="7">
    <source>
        <dbReference type="ARBA" id="ARBA00013147"/>
    </source>
</evidence>
<dbReference type="SUPFAM" id="SSF48600">
    <property type="entry name" value="Chorismate mutase II"/>
    <property type="match status" value="1"/>
</dbReference>
<keyword evidence="14" id="KW-0456">Lyase</keyword>
<dbReference type="Pfam" id="PF00800">
    <property type="entry name" value="PDT"/>
    <property type="match status" value="1"/>
</dbReference>
<name>A0ABZ2LGM0_9BACT</name>
<dbReference type="InterPro" id="IPR001086">
    <property type="entry name" value="Preph_deHydtase"/>
</dbReference>
<proteinExistence type="predicted"/>
<evidence type="ECO:0000259" key="20">
    <source>
        <dbReference type="PROSITE" id="PS51671"/>
    </source>
</evidence>
<evidence type="ECO:0000256" key="5">
    <source>
        <dbReference type="ARBA" id="ARBA00004817"/>
    </source>
</evidence>
<dbReference type="SUPFAM" id="SSF53850">
    <property type="entry name" value="Periplasmic binding protein-like II"/>
    <property type="match status" value="1"/>
</dbReference>
<keyword evidence="15" id="KW-0511">Multifunctional enzyme</keyword>
<keyword evidence="10" id="KW-0028">Amino-acid biosynthesis</keyword>
<sequence length="284" mass="30828">MSDRKRASVELLQQVAKLDAQILSAIEHRARISRKLRELRADDAPQLRSDPGALHELVARGHGDMPAESLEAIFREIFAACLALELPVKVVYAGVDGGAAHEAARARFGKTADLTAVEGTAAALEEVARRRAEFAVVPIETKREGIVQPTILALVATDLKIVSAVESPIRPGEGDASDRVRYAIVGTRPSSRTGEDVTALVFHVADTPGALLDVLRQFAERGVNLLRIQSQPAEPLQVTSSVSAWTYLFFVEVAGHTTDRPLVTAFEEVKRLTKFFKVLGSYSV</sequence>
<comment type="catalytic activity">
    <reaction evidence="18">
        <text>prephenate + H(+) = 3-phenylpyruvate + CO2 + H2O</text>
        <dbReference type="Rhea" id="RHEA:21648"/>
        <dbReference type="ChEBI" id="CHEBI:15377"/>
        <dbReference type="ChEBI" id="CHEBI:15378"/>
        <dbReference type="ChEBI" id="CHEBI:16526"/>
        <dbReference type="ChEBI" id="CHEBI:18005"/>
        <dbReference type="ChEBI" id="CHEBI:29934"/>
        <dbReference type="EC" id="4.2.1.51"/>
    </reaction>
</comment>
<comment type="function">
    <text evidence="2">Catalyzes the Claisen rearrangement of chorismate to prephenate and the decarboxylation/dehydration of prephenate to phenylpyruvate.</text>
</comment>
<dbReference type="EC" id="5.4.99.5" evidence="6"/>
<dbReference type="EC" id="4.2.1.51" evidence="7"/>
<comment type="pathway">
    <text evidence="4">Amino-acid biosynthesis; L-phenylalanine biosynthesis; phenylpyruvate from prephenate: step 1/1.</text>
</comment>
<reference evidence="21" key="1">
    <citation type="submission" date="2021-12" db="EMBL/GenBank/DDBJ databases">
        <title>Discovery of the Pendulisporaceae a myxobacterial family with distinct sporulation behavior and unique specialized metabolism.</title>
        <authorList>
            <person name="Garcia R."/>
            <person name="Popoff A."/>
            <person name="Bader C.D."/>
            <person name="Loehr J."/>
            <person name="Walesch S."/>
            <person name="Walt C."/>
            <person name="Boldt J."/>
            <person name="Bunk B."/>
            <person name="Haeckl F.J.F.P.J."/>
            <person name="Gunesch A.P."/>
            <person name="Birkelbach J."/>
            <person name="Nuebel U."/>
            <person name="Pietschmann T."/>
            <person name="Bach T."/>
            <person name="Mueller R."/>
        </authorList>
    </citation>
    <scope>NUCLEOTIDE SEQUENCE</scope>
    <source>
        <strain evidence="21">MSr11367</strain>
    </source>
</reference>
<keyword evidence="13 21" id="KW-0413">Isomerase</keyword>
<dbReference type="PIRSF" id="PIRSF001500">
    <property type="entry name" value="Chor_mut_pdt_Ppr"/>
    <property type="match status" value="1"/>
</dbReference>
<dbReference type="RefSeq" id="WP_394839759.1">
    <property type="nucleotide sequence ID" value="NZ_CP089929.1"/>
</dbReference>
<dbReference type="PROSITE" id="PS51671">
    <property type="entry name" value="ACT"/>
    <property type="match status" value="1"/>
</dbReference>
<comment type="catalytic activity">
    <reaction evidence="1">
        <text>chorismate = prephenate</text>
        <dbReference type="Rhea" id="RHEA:13897"/>
        <dbReference type="ChEBI" id="CHEBI:29748"/>
        <dbReference type="ChEBI" id="CHEBI:29934"/>
        <dbReference type="EC" id="5.4.99.5"/>
    </reaction>
</comment>
<evidence type="ECO:0000256" key="6">
    <source>
        <dbReference type="ARBA" id="ARBA00012404"/>
    </source>
</evidence>
<keyword evidence="9" id="KW-0963">Cytoplasm</keyword>
<evidence type="ECO:0000256" key="3">
    <source>
        <dbReference type="ARBA" id="ARBA00004496"/>
    </source>
</evidence>
<evidence type="ECO:0000313" key="22">
    <source>
        <dbReference type="Proteomes" id="UP001374803"/>
    </source>
</evidence>
<evidence type="ECO:0000259" key="19">
    <source>
        <dbReference type="PROSITE" id="PS51171"/>
    </source>
</evidence>
<evidence type="ECO:0000256" key="11">
    <source>
        <dbReference type="ARBA" id="ARBA00023141"/>
    </source>
</evidence>
<dbReference type="PANTHER" id="PTHR21022">
    <property type="entry name" value="PREPHENATE DEHYDRATASE P PROTEIN"/>
    <property type="match status" value="1"/>
</dbReference>
<dbReference type="Gene3D" id="1.20.59.10">
    <property type="entry name" value="Chorismate mutase"/>
    <property type="match status" value="1"/>
</dbReference>
<keyword evidence="11" id="KW-0057">Aromatic amino acid biosynthesis</keyword>
<gene>
    <name evidence="21" type="ORF">LVJ94_23000</name>
</gene>
<dbReference type="InterPro" id="IPR008242">
    <property type="entry name" value="Chor_mutase/pphenate_deHydtase"/>
</dbReference>
<evidence type="ECO:0000256" key="9">
    <source>
        <dbReference type="ARBA" id="ARBA00022490"/>
    </source>
</evidence>
<evidence type="ECO:0000256" key="18">
    <source>
        <dbReference type="ARBA" id="ARBA00047848"/>
    </source>
</evidence>
<dbReference type="InterPro" id="IPR036979">
    <property type="entry name" value="CM_dom_sf"/>
</dbReference>
<dbReference type="InterPro" id="IPR002912">
    <property type="entry name" value="ACT_dom"/>
</dbReference>
<dbReference type="PROSITE" id="PS51171">
    <property type="entry name" value="PREPHENATE_DEHYDR_3"/>
    <property type="match status" value="1"/>
</dbReference>
<dbReference type="Gene3D" id="3.40.190.10">
    <property type="entry name" value="Periplasmic binding protein-like II"/>
    <property type="match status" value="1"/>
</dbReference>
<evidence type="ECO:0000256" key="8">
    <source>
        <dbReference type="ARBA" id="ARBA00014401"/>
    </source>
</evidence>
<evidence type="ECO:0000256" key="16">
    <source>
        <dbReference type="ARBA" id="ARBA00031175"/>
    </source>
</evidence>
<dbReference type="InterPro" id="IPR045865">
    <property type="entry name" value="ACT-like_dom_sf"/>
</dbReference>
<accession>A0ABZ2LGM0</accession>
<evidence type="ECO:0000256" key="4">
    <source>
        <dbReference type="ARBA" id="ARBA00004741"/>
    </source>
</evidence>
<feature type="domain" description="Prephenate dehydratase" evidence="19">
    <location>
        <begin position="89"/>
        <end position="271"/>
    </location>
</feature>
<dbReference type="Pfam" id="PF01817">
    <property type="entry name" value="CM_2"/>
    <property type="match status" value="1"/>
</dbReference>
<comment type="pathway">
    <text evidence="5">Metabolic intermediate biosynthesis; prephenate biosynthesis; prephenate from chorismate: step 1/1.</text>
</comment>
<protein>
    <recommendedName>
        <fullName evidence="8">Bifunctional chorismate mutase/prephenate dehydratase</fullName>
        <ecNumber evidence="7">4.2.1.51</ecNumber>
        <ecNumber evidence="6">5.4.99.5</ecNumber>
    </recommendedName>
    <alternativeName>
        <fullName evidence="17">Chorismate mutase-prephenate dehydratase</fullName>
    </alternativeName>
    <alternativeName>
        <fullName evidence="16">p-protein</fullName>
    </alternativeName>
</protein>
<dbReference type="GO" id="GO:0004106">
    <property type="term" value="F:chorismate mutase activity"/>
    <property type="evidence" value="ECO:0007669"/>
    <property type="project" value="UniProtKB-EC"/>
</dbReference>